<reference evidence="4" key="3">
    <citation type="submission" date="2011-03" db="EMBL/GenBank/DDBJ databases">
        <title>Annotation of Magnaporthe poae ATCC 64411.</title>
        <authorList>
            <person name="Ma L.-J."/>
            <person name="Dead R."/>
            <person name="Young S.K."/>
            <person name="Zeng Q."/>
            <person name="Gargeya S."/>
            <person name="Fitzgerald M."/>
            <person name="Haas B."/>
            <person name="Abouelleil A."/>
            <person name="Alvarado L."/>
            <person name="Arachchi H.M."/>
            <person name="Berlin A."/>
            <person name="Brown A."/>
            <person name="Chapman S.B."/>
            <person name="Chen Z."/>
            <person name="Dunbar C."/>
            <person name="Freedman E."/>
            <person name="Gearin G."/>
            <person name="Gellesch M."/>
            <person name="Goldberg J."/>
            <person name="Griggs A."/>
            <person name="Gujja S."/>
            <person name="Heiman D."/>
            <person name="Howarth C."/>
            <person name="Larson L."/>
            <person name="Lui A."/>
            <person name="MacDonald P.J.P."/>
            <person name="Mehta T."/>
            <person name="Montmayeur A."/>
            <person name="Murphy C."/>
            <person name="Neiman D."/>
            <person name="Pearson M."/>
            <person name="Priest M."/>
            <person name="Roberts A."/>
            <person name="Saif S."/>
            <person name="Shea T."/>
            <person name="Shenoy N."/>
            <person name="Sisk P."/>
            <person name="Stolte C."/>
            <person name="Sykes S."/>
            <person name="Yandava C."/>
            <person name="Wortman J."/>
            <person name="Nusbaum C."/>
            <person name="Birren B."/>
        </authorList>
    </citation>
    <scope>NUCLEOTIDE SEQUENCE</scope>
    <source>
        <strain evidence="4">ATCC 64411</strain>
    </source>
</reference>
<dbReference type="PANTHER" id="PTHR47706:SF10">
    <property type="entry name" value="NMRA-LIKE DOMAIN-CONTAINING PROTEIN"/>
    <property type="match status" value="1"/>
</dbReference>
<dbReference type="PANTHER" id="PTHR47706">
    <property type="entry name" value="NMRA-LIKE FAMILY PROTEIN"/>
    <property type="match status" value="1"/>
</dbReference>
<dbReference type="InterPro" id="IPR036291">
    <property type="entry name" value="NAD(P)-bd_dom_sf"/>
</dbReference>
<accession>A0A0C4DYD8</accession>
<dbReference type="AlphaFoldDB" id="A0A0C4DYD8"/>
<gene>
    <name evidence="4" type="ORF">MAPG_05059</name>
</gene>
<dbReference type="eggNOG" id="ENOG502S2BC">
    <property type="taxonomic scope" value="Eukaryota"/>
</dbReference>
<dbReference type="Proteomes" id="UP000011715">
    <property type="component" value="Unassembled WGS sequence"/>
</dbReference>
<evidence type="ECO:0000313" key="4">
    <source>
        <dbReference type="EMBL" id="KLU86040.1"/>
    </source>
</evidence>
<proteinExistence type="predicted"/>
<dbReference type="VEuPathDB" id="FungiDB:MAPG_05059"/>
<dbReference type="EnsemblFungi" id="MAPG_05059T0">
    <property type="protein sequence ID" value="MAPG_05059T0"/>
    <property type="gene ID" value="MAPG_05059"/>
</dbReference>
<feature type="domain" description="NmrA-like" evidence="3">
    <location>
        <begin position="5"/>
        <end position="227"/>
    </location>
</feature>
<dbReference type="EMBL" id="ADBL01001192">
    <property type="status" value="NOT_ANNOTATED_CDS"/>
    <property type="molecule type" value="Genomic_DNA"/>
</dbReference>
<dbReference type="InterPro" id="IPR051609">
    <property type="entry name" value="NmrA/Isoflavone_reductase-like"/>
</dbReference>
<evidence type="ECO:0000256" key="1">
    <source>
        <dbReference type="ARBA" id="ARBA00022857"/>
    </source>
</evidence>
<dbReference type="SUPFAM" id="SSF51735">
    <property type="entry name" value="NAD(P)-binding Rossmann-fold domains"/>
    <property type="match status" value="1"/>
</dbReference>
<dbReference type="STRING" id="644358.A0A0C4DYD8"/>
<reference evidence="5" key="4">
    <citation type="journal article" date="2015" name="G3 (Bethesda)">
        <title>Genome sequences of three phytopathogenic species of the Magnaporthaceae family of fungi.</title>
        <authorList>
            <person name="Okagaki L.H."/>
            <person name="Nunes C.C."/>
            <person name="Sailsbery J."/>
            <person name="Clay B."/>
            <person name="Brown D."/>
            <person name="John T."/>
            <person name="Oh Y."/>
            <person name="Young N."/>
            <person name="Fitzgerald M."/>
            <person name="Haas B.J."/>
            <person name="Zeng Q."/>
            <person name="Young S."/>
            <person name="Adiconis X."/>
            <person name="Fan L."/>
            <person name="Levin J.Z."/>
            <person name="Mitchell T.K."/>
            <person name="Okubara P.A."/>
            <person name="Farman M.L."/>
            <person name="Kohn L.M."/>
            <person name="Birren B."/>
            <person name="Ma L.-J."/>
            <person name="Dean R.A."/>
        </authorList>
    </citation>
    <scope>NUCLEOTIDE SEQUENCE</scope>
    <source>
        <strain evidence="5">ATCC 64411 / 73-15</strain>
    </source>
</reference>
<dbReference type="InterPro" id="IPR045312">
    <property type="entry name" value="PCBER-like"/>
</dbReference>
<reference evidence="4" key="1">
    <citation type="submission" date="2010-05" db="EMBL/GenBank/DDBJ databases">
        <title>The Genome Sequence of Magnaporthe poae strain ATCC 64411.</title>
        <authorList>
            <consortium name="The Broad Institute Genome Sequencing Platform"/>
            <consortium name="Broad Institute Genome Sequencing Center for Infectious Disease"/>
            <person name="Ma L.-J."/>
            <person name="Dead R."/>
            <person name="Young S."/>
            <person name="Zeng Q."/>
            <person name="Koehrsen M."/>
            <person name="Alvarado L."/>
            <person name="Berlin A."/>
            <person name="Chapman S.B."/>
            <person name="Chen Z."/>
            <person name="Freedman E."/>
            <person name="Gellesch M."/>
            <person name="Goldberg J."/>
            <person name="Griggs A."/>
            <person name="Gujja S."/>
            <person name="Heilman E.R."/>
            <person name="Heiman D."/>
            <person name="Hepburn T."/>
            <person name="Howarth C."/>
            <person name="Jen D."/>
            <person name="Larson L."/>
            <person name="Mehta T."/>
            <person name="Neiman D."/>
            <person name="Pearson M."/>
            <person name="Roberts A."/>
            <person name="Saif S."/>
            <person name="Shea T."/>
            <person name="Shenoy N."/>
            <person name="Sisk P."/>
            <person name="Stolte C."/>
            <person name="Sykes S."/>
            <person name="Walk T."/>
            <person name="White J."/>
            <person name="Yandava C."/>
            <person name="Haas B."/>
            <person name="Nusbaum C."/>
            <person name="Birren B."/>
        </authorList>
    </citation>
    <scope>NUCLEOTIDE SEQUENCE</scope>
    <source>
        <strain evidence="4">ATCC 64411</strain>
    </source>
</reference>
<dbReference type="Gene3D" id="3.90.25.10">
    <property type="entry name" value="UDP-galactose 4-epimerase, domain 1"/>
    <property type="match status" value="1"/>
</dbReference>
<evidence type="ECO:0000313" key="5">
    <source>
        <dbReference type="EnsemblFungi" id="MAPG_05059T0"/>
    </source>
</evidence>
<protein>
    <recommendedName>
        <fullName evidence="3">NmrA-like domain-containing protein</fullName>
    </recommendedName>
</protein>
<dbReference type="GO" id="GO:0016491">
    <property type="term" value="F:oxidoreductase activity"/>
    <property type="evidence" value="ECO:0007669"/>
    <property type="project" value="UniProtKB-KW"/>
</dbReference>
<reference evidence="6" key="2">
    <citation type="submission" date="2010-05" db="EMBL/GenBank/DDBJ databases">
        <title>The genome sequence of Magnaporthe poae strain ATCC 64411.</title>
        <authorList>
            <person name="Ma L.-J."/>
            <person name="Dead R."/>
            <person name="Young S."/>
            <person name="Zeng Q."/>
            <person name="Koehrsen M."/>
            <person name="Alvarado L."/>
            <person name="Berlin A."/>
            <person name="Chapman S.B."/>
            <person name="Chen Z."/>
            <person name="Freedman E."/>
            <person name="Gellesch M."/>
            <person name="Goldberg J."/>
            <person name="Griggs A."/>
            <person name="Gujja S."/>
            <person name="Heilman E.R."/>
            <person name="Heiman D."/>
            <person name="Hepburn T."/>
            <person name="Howarth C."/>
            <person name="Jen D."/>
            <person name="Larson L."/>
            <person name="Mehta T."/>
            <person name="Neiman D."/>
            <person name="Pearson M."/>
            <person name="Roberts A."/>
            <person name="Saif S."/>
            <person name="Shea T."/>
            <person name="Shenoy N."/>
            <person name="Sisk P."/>
            <person name="Stolte C."/>
            <person name="Sykes S."/>
            <person name="Walk T."/>
            <person name="White J."/>
            <person name="Yandava C."/>
            <person name="Haas B."/>
            <person name="Nusbaum C."/>
            <person name="Birren B."/>
        </authorList>
    </citation>
    <scope>NUCLEOTIDE SEQUENCE [LARGE SCALE GENOMIC DNA]</scope>
    <source>
        <strain evidence="6">ATCC 64411 / 73-15</strain>
    </source>
</reference>
<keyword evidence="1" id="KW-0521">NADP</keyword>
<name>A0A0C4DYD8_MAGP6</name>
<dbReference type="OMA" id="WMSISCG"/>
<dbReference type="CDD" id="cd05259">
    <property type="entry name" value="PCBER_SDR_a"/>
    <property type="match status" value="1"/>
</dbReference>
<dbReference type="Gene3D" id="3.40.50.720">
    <property type="entry name" value="NAD(P)-binding Rossmann-like Domain"/>
    <property type="match status" value="1"/>
</dbReference>
<sequence length="304" mass="33450">MSAFKNILLVGAGGSIGSIILDALLEEPSFTVTVLQRASSTTTVPDGIRAIKVADDYPVAELEVAFKGQEAIINCMTTLSVNDQFRFIDAAMAAGVRRYLPSEYGLNNMRMDAQALCTVFRDKGKIQEHLRDLAAAGRIEWTSISCCMWLRWSLAHDFLGLHLKERRAVLWDDGEGLFSCTTEENTALAVVRALSKFPDETRNQNVLLSDFAISQRQLVAELERQTGGEPWKIEKLDTAKFIEEQQKLAEAGNVAATVALIETGLVTGRYGGHLELEGEIFNEKLGLKKNTLEEVVANALKTLG</sequence>
<dbReference type="Pfam" id="PF05368">
    <property type="entry name" value="NmrA"/>
    <property type="match status" value="1"/>
</dbReference>
<keyword evidence="6" id="KW-1185">Reference proteome</keyword>
<evidence type="ECO:0000259" key="3">
    <source>
        <dbReference type="Pfam" id="PF05368"/>
    </source>
</evidence>
<keyword evidence="2" id="KW-0560">Oxidoreductase</keyword>
<organism evidence="5 6">
    <name type="scientific">Magnaporthiopsis poae (strain ATCC 64411 / 73-15)</name>
    <name type="common">Kentucky bluegrass fungus</name>
    <name type="synonym">Magnaporthe poae</name>
    <dbReference type="NCBI Taxonomy" id="644358"/>
    <lineage>
        <taxon>Eukaryota</taxon>
        <taxon>Fungi</taxon>
        <taxon>Dikarya</taxon>
        <taxon>Ascomycota</taxon>
        <taxon>Pezizomycotina</taxon>
        <taxon>Sordariomycetes</taxon>
        <taxon>Sordariomycetidae</taxon>
        <taxon>Magnaporthales</taxon>
        <taxon>Magnaporthaceae</taxon>
        <taxon>Magnaporthiopsis</taxon>
    </lineage>
</organism>
<dbReference type="EMBL" id="GL876969">
    <property type="protein sequence ID" value="KLU86040.1"/>
    <property type="molecule type" value="Genomic_DNA"/>
</dbReference>
<dbReference type="InterPro" id="IPR008030">
    <property type="entry name" value="NmrA-like"/>
</dbReference>
<reference evidence="5" key="5">
    <citation type="submission" date="2015-06" db="UniProtKB">
        <authorList>
            <consortium name="EnsemblFungi"/>
        </authorList>
    </citation>
    <scope>IDENTIFICATION</scope>
    <source>
        <strain evidence="5">ATCC 64411</strain>
    </source>
</reference>
<evidence type="ECO:0000256" key="2">
    <source>
        <dbReference type="ARBA" id="ARBA00023002"/>
    </source>
</evidence>
<dbReference type="OrthoDB" id="9974981at2759"/>
<evidence type="ECO:0000313" key="6">
    <source>
        <dbReference type="Proteomes" id="UP000011715"/>
    </source>
</evidence>